<keyword evidence="1" id="KW-0677">Repeat</keyword>
<name>A0A816FYK5_ADIRI</name>
<evidence type="ECO:0000313" key="5">
    <source>
        <dbReference type="Proteomes" id="UP000663828"/>
    </source>
</evidence>
<evidence type="ECO:0000256" key="2">
    <source>
        <dbReference type="PROSITE-ProRule" id="PRU00504"/>
    </source>
</evidence>
<dbReference type="Proteomes" id="UP000663828">
    <property type="component" value="Unassembled WGS sequence"/>
</dbReference>
<dbReference type="AlphaFoldDB" id="A0A816FYK5"/>
<dbReference type="InterPro" id="IPR050952">
    <property type="entry name" value="TRIM-NHL_E3_ligases"/>
</dbReference>
<evidence type="ECO:0000313" key="4">
    <source>
        <dbReference type="EMBL" id="CAF1667844.1"/>
    </source>
</evidence>
<reference evidence="4" key="1">
    <citation type="submission" date="2021-02" db="EMBL/GenBank/DDBJ databases">
        <authorList>
            <person name="Nowell W R."/>
        </authorList>
    </citation>
    <scope>NUCLEOTIDE SEQUENCE</scope>
</reference>
<dbReference type="InterPro" id="IPR011042">
    <property type="entry name" value="6-blade_b-propeller_TolB-like"/>
</dbReference>
<feature type="non-terminal residue" evidence="4">
    <location>
        <position position="648"/>
    </location>
</feature>
<dbReference type="GO" id="GO:0016020">
    <property type="term" value="C:membrane"/>
    <property type="evidence" value="ECO:0007669"/>
    <property type="project" value="UniProtKB-SubCell"/>
</dbReference>
<evidence type="ECO:0000259" key="3">
    <source>
        <dbReference type="PROSITE" id="PS51111"/>
    </source>
</evidence>
<organism evidence="4 5">
    <name type="scientific">Adineta ricciae</name>
    <name type="common">Rotifer</name>
    <dbReference type="NCBI Taxonomy" id="249248"/>
    <lineage>
        <taxon>Eukaryota</taxon>
        <taxon>Metazoa</taxon>
        <taxon>Spiralia</taxon>
        <taxon>Gnathifera</taxon>
        <taxon>Rotifera</taxon>
        <taxon>Eurotatoria</taxon>
        <taxon>Bdelloidea</taxon>
        <taxon>Adinetida</taxon>
        <taxon>Adinetidae</taxon>
        <taxon>Adineta</taxon>
    </lineage>
</organism>
<proteinExistence type="predicted"/>
<dbReference type="InterPro" id="IPR001258">
    <property type="entry name" value="NHL_repeat"/>
</dbReference>
<protein>
    <recommendedName>
        <fullName evidence="3">REJ domain-containing protein</fullName>
    </recommendedName>
</protein>
<dbReference type="EMBL" id="CAJNOR010012471">
    <property type="protein sequence ID" value="CAF1667844.1"/>
    <property type="molecule type" value="Genomic_DNA"/>
</dbReference>
<comment type="caution">
    <text evidence="4">The sequence shown here is derived from an EMBL/GenBank/DDBJ whole genome shotgun (WGS) entry which is preliminary data.</text>
</comment>
<accession>A0A816FYK5</accession>
<dbReference type="SUPFAM" id="SSF101898">
    <property type="entry name" value="NHL repeat"/>
    <property type="match status" value="1"/>
</dbReference>
<keyword evidence="5" id="KW-1185">Reference proteome</keyword>
<dbReference type="CDD" id="cd05819">
    <property type="entry name" value="NHL"/>
    <property type="match status" value="2"/>
</dbReference>
<dbReference type="PANTHER" id="PTHR24104">
    <property type="entry name" value="E3 UBIQUITIN-PROTEIN LIGASE NHLRC1-RELATED"/>
    <property type="match status" value="1"/>
</dbReference>
<feature type="domain" description="REJ" evidence="3">
    <location>
        <begin position="542"/>
        <end position="648"/>
    </location>
</feature>
<dbReference type="Gene3D" id="2.120.10.30">
    <property type="entry name" value="TolB, C-terminal domain"/>
    <property type="match status" value="2"/>
</dbReference>
<dbReference type="PROSITE" id="PS51125">
    <property type="entry name" value="NHL"/>
    <property type="match status" value="1"/>
</dbReference>
<dbReference type="SUPFAM" id="SSF63829">
    <property type="entry name" value="Calcium-dependent phosphotriesterase"/>
    <property type="match status" value="1"/>
</dbReference>
<dbReference type="PROSITE" id="PS51111">
    <property type="entry name" value="REJ"/>
    <property type="match status" value="1"/>
</dbReference>
<dbReference type="InterPro" id="IPR014010">
    <property type="entry name" value="REJ_dom"/>
</dbReference>
<gene>
    <name evidence="4" type="ORF">XAT740_LOCUS58117</name>
</gene>
<feature type="repeat" description="NHL" evidence="2">
    <location>
        <begin position="82"/>
        <end position="121"/>
    </location>
</feature>
<evidence type="ECO:0000256" key="1">
    <source>
        <dbReference type="ARBA" id="ARBA00022737"/>
    </source>
</evidence>
<sequence length="648" mass="70733">MCIFGTTSGDMYISDYTANNQARRWSQNSNGSSLVMSTSSGCYGLFIDTNNMLYCSLYLAHQIVKQWLGSNASAVITIAGNGSNGSGLNQLNSPGGIFVTIDFDLYVADYGNNRIQLFRPGQSSGVTVAGNSSINVTIILQGPNAVILDADSYLFVTDNSYNRIVGSGPNGFRCIVGCTRVQGTAINQLKGPWNLVFDSHGNLYANEWNSYRILKYTLLNNTGVKSYNQPQLSADTTWDRNAITFTSKNMIGQHQSNIFIDANNSVYIIDTQNGRLQIWFNSSISLTRTISGNFFNVNSIFVTNNGDIYIDNGTSNGFVSRWSMDTNTSIPVMSINSSCFGLFIDKSNTIYCSLFTENRIVKKWLGDSTMIATTVAGSIHGMQGSSSDRFAAPCGIFVSDNFALYVADSGNDRIQLFRLGQTEGITVAGKTSNNITIKLNNPTGVVLDANNYLFIVDAGNNRIVGSGPTGFRCIVGCSSRGWWNWWKQVSQPGSMGFDSCGNIFIVDTGYDRIQIFPLSKTSCNQNRWIATATNAVASNQSCSAPNVTLTPNASSTTSPLQYRRSHHVSIVSLIDFNCDQPFVMTTLWTIKTCSNTSCTHTMPSNPAINTKYTELYIPPNTLPYGIYNFTLTVSVPGFSTVSSVLIEI</sequence>